<protein>
    <submittedName>
        <fullName evidence="4">Uncharacterized protein</fullName>
    </submittedName>
</protein>
<name>A0A0E0MGG4_ORYPU</name>
<dbReference type="GO" id="GO:0003735">
    <property type="term" value="F:structural constituent of ribosome"/>
    <property type="evidence" value="ECO:0007669"/>
    <property type="project" value="InterPro"/>
</dbReference>
<dbReference type="InterPro" id="IPR023574">
    <property type="entry name" value="Ribosomal_uL4_dom_sf"/>
</dbReference>
<keyword evidence="3" id="KW-0687">Ribonucleoprotein</keyword>
<accession>A0A0E0MGG4</accession>
<dbReference type="GO" id="GO:0005840">
    <property type="term" value="C:ribosome"/>
    <property type="evidence" value="ECO:0007669"/>
    <property type="project" value="UniProtKB-KW"/>
</dbReference>
<dbReference type="GO" id="GO:1990904">
    <property type="term" value="C:ribonucleoprotein complex"/>
    <property type="evidence" value="ECO:0007669"/>
    <property type="project" value="UniProtKB-KW"/>
</dbReference>
<dbReference type="Gramene" id="OPUNC11G14400.1">
    <property type="protein sequence ID" value="OPUNC11G14400.1"/>
    <property type="gene ID" value="OPUNC11G14400"/>
</dbReference>
<dbReference type="SUPFAM" id="SSF52166">
    <property type="entry name" value="Ribosomal protein L4"/>
    <property type="match status" value="1"/>
</dbReference>
<reference evidence="4" key="2">
    <citation type="submission" date="2018-05" db="EMBL/GenBank/DDBJ databases">
        <title>OpunRS2 (Oryza punctata Reference Sequence Version 2).</title>
        <authorList>
            <person name="Zhang J."/>
            <person name="Kudrna D."/>
            <person name="Lee S."/>
            <person name="Talag J."/>
            <person name="Welchert J."/>
            <person name="Wing R.A."/>
        </authorList>
    </citation>
    <scope>NUCLEOTIDE SEQUENCE [LARGE SCALE GENOMIC DNA]</scope>
</reference>
<keyword evidence="2" id="KW-0689">Ribosomal protein</keyword>
<evidence type="ECO:0000256" key="3">
    <source>
        <dbReference type="ARBA" id="ARBA00023274"/>
    </source>
</evidence>
<evidence type="ECO:0000313" key="5">
    <source>
        <dbReference type="Proteomes" id="UP000026962"/>
    </source>
</evidence>
<evidence type="ECO:0000313" key="4">
    <source>
        <dbReference type="EnsemblPlants" id="OPUNC11G14400.1"/>
    </source>
</evidence>
<evidence type="ECO:0000256" key="2">
    <source>
        <dbReference type="ARBA" id="ARBA00022980"/>
    </source>
</evidence>
<dbReference type="AlphaFoldDB" id="A0A0E0MGG4"/>
<dbReference type="HOGENOM" id="CLU_2816858_0_0_1"/>
<proteinExistence type="inferred from homology"/>
<reference evidence="4" key="1">
    <citation type="submission" date="2015-04" db="UniProtKB">
        <authorList>
            <consortium name="EnsemblPlants"/>
        </authorList>
    </citation>
    <scope>IDENTIFICATION</scope>
</reference>
<dbReference type="InterPro" id="IPR045240">
    <property type="entry name" value="Ribosomal_uL4_euk/arch"/>
</dbReference>
<dbReference type="GO" id="GO:0006412">
    <property type="term" value="P:translation"/>
    <property type="evidence" value="ECO:0007669"/>
    <property type="project" value="InterPro"/>
</dbReference>
<dbReference type="Gene3D" id="3.40.1370.10">
    <property type="match status" value="1"/>
</dbReference>
<dbReference type="EnsemblPlants" id="OPUNC11G14400.1">
    <property type="protein sequence ID" value="OPUNC11G14400.1"/>
    <property type="gene ID" value="OPUNC11G14400"/>
</dbReference>
<organism evidence="4">
    <name type="scientific">Oryza punctata</name>
    <name type="common">Red rice</name>
    <dbReference type="NCBI Taxonomy" id="4537"/>
    <lineage>
        <taxon>Eukaryota</taxon>
        <taxon>Viridiplantae</taxon>
        <taxon>Streptophyta</taxon>
        <taxon>Embryophyta</taxon>
        <taxon>Tracheophyta</taxon>
        <taxon>Spermatophyta</taxon>
        <taxon>Magnoliopsida</taxon>
        <taxon>Liliopsida</taxon>
        <taxon>Poales</taxon>
        <taxon>Poaceae</taxon>
        <taxon>BOP clade</taxon>
        <taxon>Oryzoideae</taxon>
        <taxon>Oryzeae</taxon>
        <taxon>Oryzinae</taxon>
        <taxon>Oryza</taxon>
    </lineage>
</organism>
<comment type="similarity">
    <text evidence="1">Belongs to the universal ribosomal protein uL4 family.</text>
</comment>
<dbReference type="STRING" id="4537.A0A0E0MGG4"/>
<dbReference type="eggNOG" id="KOG1475">
    <property type="taxonomic scope" value="Eukaryota"/>
</dbReference>
<dbReference type="Proteomes" id="UP000026962">
    <property type="component" value="Chromosome 11"/>
</dbReference>
<sequence length="67" mass="7719">MATDSAGIQMPQVLRAPIRPDVVTFTHKLLSCNRRQPYAVSRRARHQTSADEQRRQRVDVLMLACRD</sequence>
<keyword evidence="5" id="KW-1185">Reference proteome</keyword>
<evidence type="ECO:0000256" key="1">
    <source>
        <dbReference type="ARBA" id="ARBA00010528"/>
    </source>
</evidence>
<dbReference type="PANTHER" id="PTHR19431">
    <property type="entry name" value="60S RIBOSOMAL PROTEIN L4"/>
    <property type="match status" value="1"/>
</dbReference>